<accession>A0AAX3WGB1</accession>
<organism evidence="3 4">
    <name type="scientific">Methylorubrum extorquens</name>
    <name type="common">Methylobacterium dichloromethanicum</name>
    <name type="synonym">Methylobacterium extorquens</name>
    <dbReference type="NCBI Taxonomy" id="408"/>
    <lineage>
        <taxon>Bacteria</taxon>
        <taxon>Pseudomonadati</taxon>
        <taxon>Pseudomonadota</taxon>
        <taxon>Alphaproteobacteria</taxon>
        <taxon>Hyphomicrobiales</taxon>
        <taxon>Methylobacteriaceae</taxon>
        <taxon>Methylorubrum</taxon>
    </lineage>
</organism>
<dbReference type="InterPro" id="IPR054189">
    <property type="entry name" value="DUF6894"/>
</dbReference>
<evidence type="ECO:0000313" key="4">
    <source>
        <dbReference type="Proteomes" id="UP001223720"/>
    </source>
</evidence>
<dbReference type="Pfam" id="PF21834">
    <property type="entry name" value="DUF6894"/>
    <property type="match status" value="1"/>
</dbReference>
<sequence>MARHFLHIRDGDHLTEGPDGSELPDLEAALQEALEGACAILSAKVLKAEVLDGQSFEIADESGVVLAILPLKAALRLI</sequence>
<evidence type="ECO:0000256" key="1">
    <source>
        <dbReference type="SAM" id="MobiDB-lite"/>
    </source>
</evidence>
<feature type="compositionally biased region" description="Basic and acidic residues" evidence="1">
    <location>
        <begin position="7"/>
        <end position="16"/>
    </location>
</feature>
<dbReference type="RefSeq" id="WP_283535816.1">
    <property type="nucleotide sequence ID" value="NZ_CP073633.1"/>
</dbReference>
<evidence type="ECO:0000259" key="2">
    <source>
        <dbReference type="Pfam" id="PF21834"/>
    </source>
</evidence>
<dbReference type="Proteomes" id="UP001223720">
    <property type="component" value="Chromosome"/>
</dbReference>
<feature type="region of interest" description="Disordered" evidence="1">
    <location>
        <begin position="1"/>
        <end position="22"/>
    </location>
</feature>
<proteinExistence type="predicted"/>
<dbReference type="AlphaFoldDB" id="A0AAX3WGB1"/>
<feature type="domain" description="DUF6894" evidence="2">
    <location>
        <begin position="3"/>
        <end position="71"/>
    </location>
</feature>
<evidence type="ECO:0000313" key="3">
    <source>
        <dbReference type="EMBL" id="WHQ70515.1"/>
    </source>
</evidence>
<reference evidence="3" key="1">
    <citation type="journal article" date="2022" name="Biotechnol. Bioprocess Eng.">
        <title>Pan-genome Analysis Reveals Comparative Genomic Features of Central Metabolic Pathways in Methylorubrum extorquens.</title>
        <authorList>
            <person name="Lee G.M."/>
            <person name="Scott-Nevros Z.K."/>
            <person name="Lee S.-M."/>
            <person name="Kim D."/>
        </authorList>
    </citation>
    <scope>NUCLEOTIDE SEQUENCE</scope>
    <source>
        <strain evidence="3">ATCC 55366</strain>
    </source>
</reference>
<gene>
    <name evidence="3" type="ORF">KEC54_02435</name>
</gene>
<protein>
    <recommendedName>
        <fullName evidence="2">DUF6894 domain-containing protein</fullName>
    </recommendedName>
</protein>
<name>A0AAX3WGB1_METEX</name>
<dbReference type="EMBL" id="CP073633">
    <property type="protein sequence ID" value="WHQ70515.1"/>
    <property type="molecule type" value="Genomic_DNA"/>
</dbReference>